<dbReference type="EMBL" id="ASRX01000059">
    <property type="protein sequence ID" value="EYF02542.1"/>
    <property type="molecule type" value="Genomic_DNA"/>
</dbReference>
<name>A0A017T0R0_9BACT</name>
<evidence type="ECO:0000256" key="1">
    <source>
        <dbReference type="SAM" id="MobiDB-lite"/>
    </source>
</evidence>
<feature type="region of interest" description="Disordered" evidence="1">
    <location>
        <begin position="1"/>
        <end position="52"/>
    </location>
</feature>
<dbReference type="AlphaFoldDB" id="A0A017T0R0"/>
<dbReference type="Proteomes" id="UP000019678">
    <property type="component" value="Unassembled WGS sequence"/>
</dbReference>
<sequence length="118" mass="12461">MNAPPEREARSPPSLRCTRGLIPGHDGTISVGFHGYARPGTSNRPVLPPSGTPASPSLVLRYCGTAVLRTLKQGPAVPTLPMVATPLRRCCGAAYPGWSLRPSRLQRAAHAASRKPTS</sequence>
<gene>
    <name evidence="2" type="ORF">CAP_6749</name>
</gene>
<keyword evidence="3" id="KW-1185">Reference proteome</keyword>
<comment type="caution">
    <text evidence="2">The sequence shown here is derived from an EMBL/GenBank/DDBJ whole genome shotgun (WGS) entry which is preliminary data.</text>
</comment>
<reference evidence="2 3" key="1">
    <citation type="submission" date="2013-05" db="EMBL/GenBank/DDBJ databases">
        <title>Genome assembly of Chondromyces apiculatus DSM 436.</title>
        <authorList>
            <person name="Sharma G."/>
            <person name="Khatri I."/>
            <person name="Kaur C."/>
            <person name="Mayilraj S."/>
            <person name="Subramanian S."/>
        </authorList>
    </citation>
    <scope>NUCLEOTIDE SEQUENCE [LARGE SCALE GENOMIC DNA]</scope>
    <source>
        <strain evidence="2 3">DSM 436</strain>
    </source>
</reference>
<feature type="compositionally biased region" description="Basic and acidic residues" evidence="1">
    <location>
        <begin position="1"/>
        <end position="10"/>
    </location>
</feature>
<evidence type="ECO:0000313" key="2">
    <source>
        <dbReference type="EMBL" id="EYF02542.1"/>
    </source>
</evidence>
<accession>A0A017T0R0</accession>
<organism evidence="2 3">
    <name type="scientific">Chondromyces apiculatus DSM 436</name>
    <dbReference type="NCBI Taxonomy" id="1192034"/>
    <lineage>
        <taxon>Bacteria</taxon>
        <taxon>Pseudomonadati</taxon>
        <taxon>Myxococcota</taxon>
        <taxon>Polyangia</taxon>
        <taxon>Polyangiales</taxon>
        <taxon>Polyangiaceae</taxon>
        <taxon>Chondromyces</taxon>
    </lineage>
</organism>
<dbReference type="STRING" id="1192034.CAP_6749"/>
<evidence type="ECO:0000313" key="3">
    <source>
        <dbReference type="Proteomes" id="UP000019678"/>
    </source>
</evidence>
<protein>
    <submittedName>
        <fullName evidence="2">Uncharacterized protein</fullName>
    </submittedName>
</protein>
<proteinExistence type="predicted"/>